<accession>A0A6A0A754</accession>
<evidence type="ECO:0000313" key="1">
    <source>
        <dbReference type="EMBL" id="GFH28312.1"/>
    </source>
</evidence>
<comment type="caution">
    <text evidence="1">The sequence shown here is derived from an EMBL/GenBank/DDBJ whole genome shotgun (WGS) entry which is preliminary data.</text>
</comment>
<protein>
    <submittedName>
        <fullName evidence="1">Uncharacterized protein</fullName>
    </submittedName>
</protein>
<proteinExistence type="predicted"/>
<keyword evidence="2" id="KW-1185">Reference proteome</keyword>
<dbReference type="Proteomes" id="UP000485058">
    <property type="component" value="Unassembled WGS sequence"/>
</dbReference>
<dbReference type="EMBL" id="BLLF01003827">
    <property type="protein sequence ID" value="GFH28312.1"/>
    <property type="molecule type" value="Genomic_DNA"/>
</dbReference>
<gene>
    <name evidence="1" type="ORF">HaLaN_26786</name>
</gene>
<name>A0A6A0A754_HAELA</name>
<organism evidence="1 2">
    <name type="scientific">Haematococcus lacustris</name>
    <name type="common">Green alga</name>
    <name type="synonym">Haematococcus pluvialis</name>
    <dbReference type="NCBI Taxonomy" id="44745"/>
    <lineage>
        <taxon>Eukaryota</taxon>
        <taxon>Viridiplantae</taxon>
        <taxon>Chlorophyta</taxon>
        <taxon>core chlorophytes</taxon>
        <taxon>Chlorophyceae</taxon>
        <taxon>CS clade</taxon>
        <taxon>Chlamydomonadales</taxon>
        <taxon>Haematococcaceae</taxon>
        <taxon>Haematococcus</taxon>
    </lineage>
</organism>
<reference evidence="1 2" key="1">
    <citation type="submission" date="2020-02" db="EMBL/GenBank/DDBJ databases">
        <title>Draft genome sequence of Haematococcus lacustris strain NIES-144.</title>
        <authorList>
            <person name="Morimoto D."/>
            <person name="Nakagawa S."/>
            <person name="Yoshida T."/>
            <person name="Sawayama S."/>
        </authorList>
    </citation>
    <scope>NUCLEOTIDE SEQUENCE [LARGE SCALE GENOMIC DNA]</scope>
    <source>
        <strain evidence="1 2">NIES-144</strain>
    </source>
</reference>
<sequence length="111" mass="11731">MDLDMLLDLQGEQAAVLATLDALTTCLERTEGCKVVPGLAEDLATSTVALSVAGGLVAGAVTLIEPAGFVKARWQWLIQLPPTYSKLYSIQQPPATLENDGGVHRVILATK</sequence>
<dbReference type="AlphaFoldDB" id="A0A6A0A754"/>
<evidence type="ECO:0000313" key="2">
    <source>
        <dbReference type="Proteomes" id="UP000485058"/>
    </source>
</evidence>